<dbReference type="GO" id="GO:0016787">
    <property type="term" value="F:hydrolase activity"/>
    <property type="evidence" value="ECO:0007669"/>
    <property type="project" value="UniProtKB-KW"/>
</dbReference>
<evidence type="ECO:0000313" key="3">
    <source>
        <dbReference type="Proteomes" id="UP000054481"/>
    </source>
</evidence>
<evidence type="ECO:0008006" key="4">
    <source>
        <dbReference type="Google" id="ProtNLM"/>
    </source>
</evidence>
<accession>A0A0F7ZLF6</accession>
<dbReference type="PANTHER" id="PTHR43316">
    <property type="entry name" value="HYDROLASE, HALOACID DELAHOGENASE-RELATED"/>
    <property type="match status" value="1"/>
</dbReference>
<organism evidence="2 3">
    <name type="scientific">Hirsutella minnesotensis 3608</name>
    <dbReference type="NCBI Taxonomy" id="1043627"/>
    <lineage>
        <taxon>Eukaryota</taxon>
        <taxon>Fungi</taxon>
        <taxon>Dikarya</taxon>
        <taxon>Ascomycota</taxon>
        <taxon>Pezizomycotina</taxon>
        <taxon>Sordariomycetes</taxon>
        <taxon>Hypocreomycetidae</taxon>
        <taxon>Hypocreales</taxon>
        <taxon>Ophiocordycipitaceae</taxon>
        <taxon>Hirsutella</taxon>
    </lineage>
</organism>
<dbReference type="InterPro" id="IPR036412">
    <property type="entry name" value="HAD-like_sf"/>
</dbReference>
<dbReference type="EMBL" id="KQ030512">
    <property type="protein sequence ID" value="KJZ76336.1"/>
    <property type="molecule type" value="Genomic_DNA"/>
</dbReference>
<name>A0A0F7ZLF6_9HYPO</name>
<gene>
    <name evidence="2" type="ORF">HIM_04418</name>
</gene>
<reference evidence="2 3" key="1">
    <citation type="journal article" date="2014" name="Genome Biol. Evol.">
        <title>Comparative genomics and transcriptomics analyses reveal divergent lifestyle features of nematode endoparasitic fungus Hirsutella minnesotensis.</title>
        <authorList>
            <person name="Lai Y."/>
            <person name="Liu K."/>
            <person name="Zhang X."/>
            <person name="Zhang X."/>
            <person name="Li K."/>
            <person name="Wang N."/>
            <person name="Shu C."/>
            <person name="Wu Y."/>
            <person name="Wang C."/>
            <person name="Bushley K.E."/>
            <person name="Xiang M."/>
            <person name="Liu X."/>
        </authorList>
    </citation>
    <scope>NUCLEOTIDE SEQUENCE [LARGE SCALE GENOMIC DNA]</scope>
    <source>
        <strain evidence="2 3">3608</strain>
    </source>
</reference>
<dbReference type="InterPro" id="IPR051540">
    <property type="entry name" value="S-2-haloacid_dehalogenase"/>
</dbReference>
<sequence>MSPGTVSPLAQIKALTFDVFGTVVDWRTSVVDELALRAHRKLAAPDTSPELRARLEALAAGDDGGWPRFAQAWRKSYAAFTRSFDPSRDAWRTVDQHHRESLAVLLREWGLGDAYSDAEVESLSLVWHRLSPWPDSAEGLHALGSASTSATTTTTGGGGGCGLVTATLSNGNLALLRDLDDFGALGFRELLSAETFGAYKPSLR</sequence>
<protein>
    <recommendedName>
        <fullName evidence="4">Haloacid dehalogenase</fullName>
    </recommendedName>
</protein>
<dbReference type="Gene3D" id="1.10.150.240">
    <property type="entry name" value="Putative phosphatase, domain 2"/>
    <property type="match status" value="1"/>
</dbReference>
<dbReference type="AlphaFoldDB" id="A0A0F7ZLF6"/>
<dbReference type="Proteomes" id="UP000054481">
    <property type="component" value="Unassembled WGS sequence"/>
</dbReference>
<dbReference type="PANTHER" id="PTHR43316:SF3">
    <property type="entry name" value="HALOACID DEHALOGENASE, TYPE II (AFU_ORTHOLOGUE AFUA_2G07750)-RELATED"/>
    <property type="match status" value="1"/>
</dbReference>
<dbReference type="OrthoDB" id="40579at2759"/>
<evidence type="ECO:0000256" key="1">
    <source>
        <dbReference type="ARBA" id="ARBA00022801"/>
    </source>
</evidence>
<keyword evidence="3" id="KW-1185">Reference proteome</keyword>
<proteinExistence type="predicted"/>
<dbReference type="SUPFAM" id="SSF56784">
    <property type="entry name" value="HAD-like"/>
    <property type="match status" value="1"/>
</dbReference>
<dbReference type="InterPro" id="IPR023198">
    <property type="entry name" value="PGP-like_dom2"/>
</dbReference>
<keyword evidence="1" id="KW-0378">Hydrolase</keyword>
<evidence type="ECO:0000313" key="2">
    <source>
        <dbReference type="EMBL" id="KJZ76336.1"/>
    </source>
</evidence>